<reference evidence="3 4" key="1">
    <citation type="submission" date="2021-06" db="EMBL/GenBank/DDBJ databases">
        <title>Genome-based taxonomic framework of Microbacterium strains isolated from marine environment, the description of four new species and reclassification of four preexisting species.</title>
        <authorList>
            <person name="Lee S.D."/>
            <person name="Kim S.-M."/>
            <person name="Byeon Y.-S."/>
            <person name="Yang H.L."/>
            <person name="Kim I.S."/>
        </authorList>
    </citation>
    <scope>NUCLEOTIDE SEQUENCE [LARGE SCALE GENOMIC DNA]</scope>
    <source>
        <strain evidence="3 4">KSW4-10</strain>
    </source>
</reference>
<dbReference type="Pfam" id="PF13175">
    <property type="entry name" value="AAA_15"/>
    <property type="match status" value="1"/>
</dbReference>
<feature type="domain" description="Endonuclease GajA/Old nuclease/RecF-like AAA" evidence="2">
    <location>
        <begin position="187"/>
        <end position="307"/>
    </location>
</feature>
<dbReference type="EMBL" id="CP078078">
    <property type="protein sequence ID" value="UPL18589.1"/>
    <property type="molecule type" value="Genomic_DNA"/>
</dbReference>
<sequence length="547" mass="60181">MVLAPLAKINLIAGQNNTGKSNVLRAVASALGADVGPGAWDRPLGDAEHRPVRLVAHDRASVADWLDSSGRVRAFDEKLNDFISAMKLEVGEASSRYLWLGSVPGEVVDGLYQEWAQAIGRDHFASELSGALTNTTGGGHGGDARRVINVLASRQPKHPPVFRVEGIREISDSSDDEPDFNGRSIKRRLLELQAPSTQRLADKELFQSIQEFVRAVMDDDTVTIDVPHDLSTIHVTQQGHTLPIEYVGTGVHEVVILAAAGTIIQDSVVCIEEPEVHLHPMLQRKLLRYLASSTSNQYFIATHSAHMLDSELGAIFHITRSGGTSSIRYAGSASERAAVCADLGYRPSDLVQTNAVLWVEGPSDRTYLKHWIEKIKPGVFVEGLHYSIMFYGGSLLSELSPLDRDEVDEFISLRSLNRYMAVLIDSDRRRSGAKLNASKRRVIEALRQDSETSVAWVTAGYTIENYVPESVLSEAVKRSHPSVSSKRFEPQTQWSNPLAPDRIGVKRPSKTAVARAAVQSWGDEWPLNLKRQVNAVIALIERANAHT</sequence>
<dbReference type="Gene3D" id="3.40.50.300">
    <property type="entry name" value="P-loop containing nucleotide triphosphate hydrolases"/>
    <property type="match status" value="1"/>
</dbReference>
<feature type="compositionally biased region" description="Polar residues" evidence="1">
    <location>
        <begin position="483"/>
        <end position="496"/>
    </location>
</feature>
<protein>
    <submittedName>
        <fullName evidence="3">ATP-binding protein</fullName>
    </submittedName>
</protein>
<keyword evidence="4" id="KW-1185">Reference proteome</keyword>
<dbReference type="Proteomes" id="UP000830631">
    <property type="component" value="Chromosome"/>
</dbReference>
<dbReference type="InterPro" id="IPR041685">
    <property type="entry name" value="AAA_GajA/Old/RecF-like"/>
</dbReference>
<evidence type="ECO:0000259" key="2">
    <source>
        <dbReference type="Pfam" id="PF13175"/>
    </source>
</evidence>
<dbReference type="PANTHER" id="PTHR43581:SF2">
    <property type="entry name" value="EXCINUCLEASE ATPASE SUBUNIT"/>
    <property type="match status" value="1"/>
</dbReference>
<dbReference type="RefSeq" id="WP_165875412.1">
    <property type="nucleotide sequence ID" value="NZ_CP078078.1"/>
</dbReference>
<dbReference type="InterPro" id="IPR051396">
    <property type="entry name" value="Bact_Antivir_Def_Nuclease"/>
</dbReference>
<dbReference type="SUPFAM" id="SSF52540">
    <property type="entry name" value="P-loop containing nucleoside triphosphate hydrolases"/>
    <property type="match status" value="1"/>
</dbReference>
<accession>A0ABY4J0Q4</accession>
<organism evidence="3 4">
    <name type="scientific">Microbacterium aurugineum</name>
    <dbReference type="NCBI Taxonomy" id="2851642"/>
    <lineage>
        <taxon>Bacteria</taxon>
        <taxon>Bacillati</taxon>
        <taxon>Actinomycetota</taxon>
        <taxon>Actinomycetes</taxon>
        <taxon>Micrococcales</taxon>
        <taxon>Microbacteriaceae</taxon>
        <taxon>Microbacterium</taxon>
    </lineage>
</organism>
<evidence type="ECO:0000313" key="3">
    <source>
        <dbReference type="EMBL" id="UPL18589.1"/>
    </source>
</evidence>
<evidence type="ECO:0000313" key="4">
    <source>
        <dbReference type="Proteomes" id="UP000830631"/>
    </source>
</evidence>
<dbReference type="InterPro" id="IPR027417">
    <property type="entry name" value="P-loop_NTPase"/>
</dbReference>
<dbReference type="PANTHER" id="PTHR43581">
    <property type="entry name" value="ATP/GTP PHOSPHATASE"/>
    <property type="match status" value="1"/>
</dbReference>
<name>A0ABY4J0Q4_9MICO</name>
<keyword evidence="3" id="KW-0547">Nucleotide-binding</keyword>
<evidence type="ECO:0000256" key="1">
    <source>
        <dbReference type="SAM" id="MobiDB-lite"/>
    </source>
</evidence>
<proteinExistence type="predicted"/>
<feature type="region of interest" description="Disordered" evidence="1">
    <location>
        <begin position="483"/>
        <end position="502"/>
    </location>
</feature>
<keyword evidence="3" id="KW-0067">ATP-binding</keyword>
<dbReference type="GO" id="GO:0005524">
    <property type="term" value="F:ATP binding"/>
    <property type="evidence" value="ECO:0007669"/>
    <property type="project" value="UniProtKB-KW"/>
</dbReference>
<gene>
    <name evidence="3" type="ORF">KV397_12880</name>
</gene>